<dbReference type="EC" id="3.5.1.44" evidence="3"/>
<comment type="function">
    <text evidence="3">Probably deamidates glutamine residues to glutamate on methyl-accepting chemotaxis receptors (MCPs), playing an important role in chemotaxis.</text>
</comment>
<comment type="catalytic activity">
    <reaction evidence="3">
        <text>L-glutaminyl-[protein] + H2O = L-glutamyl-[protein] + NH4(+)</text>
        <dbReference type="Rhea" id="RHEA:16441"/>
        <dbReference type="Rhea" id="RHEA-COMP:10207"/>
        <dbReference type="Rhea" id="RHEA-COMP:10208"/>
        <dbReference type="ChEBI" id="CHEBI:15377"/>
        <dbReference type="ChEBI" id="CHEBI:28938"/>
        <dbReference type="ChEBI" id="CHEBI:29973"/>
        <dbReference type="ChEBI" id="CHEBI:30011"/>
        <dbReference type="EC" id="3.5.1.44"/>
    </reaction>
</comment>
<accession>A0ABV3RSC8</accession>
<dbReference type="InterPro" id="IPR011324">
    <property type="entry name" value="Cytotoxic_necrot_fac-like_cat"/>
</dbReference>
<reference evidence="4 5" key="1">
    <citation type="submission" date="2024-07" db="EMBL/GenBank/DDBJ databases">
        <title>Marimonas sp.nov., isolated from tidal-flat sediment.</title>
        <authorList>
            <person name="Jayan J.N."/>
            <person name="Lee S.S."/>
        </authorList>
    </citation>
    <scope>NUCLEOTIDE SEQUENCE [LARGE SCALE GENOMIC DNA]</scope>
    <source>
        <strain evidence="4 5">MJW-29</strain>
    </source>
</reference>
<dbReference type="SUPFAM" id="SSF64438">
    <property type="entry name" value="CNF1/YfiH-like putative cysteine hydrolases"/>
    <property type="match status" value="1"/>
</dbReference>
<dbReference type="Pfam" id="PF03975">
    <property type="entry name" value="CheD"/>
    <property type="match status" value="1"/>
</dbReference>
<evidence type="ECO:0000313" key="4">
    <source>
        <dbReference type="EMBL" id="MEW9921882.1"/>
    </source>
</evidence>
<dbReference type="Gene3D" id="3.30.1330.200">
    <property type="match status" value="1"/>
</dbReference>
<comment type="similarity">
    <text evidence="3">Belongs to the CheD family.</text>
</comment>
<evidence type="ECO:0000313" key="5">
    <source>
        <dbReference type="Proteomes" id="UP001556098"/>
    </source>
</evidence>
<keyword evidence="2 3" id="KW-0378">Hydrolase</keyword>
<name>A0ABV3RSC8_9RHOB</name>
<protein>
    <recommendedName>
        <fullName evidence="3">Probable chemoreceptor glutamine deamidase CheD</fullName>
        <ecNumber evidence="3">3.5.1.44</ecNumber>
    </recommendedName>
</protein>
<dbReference type="PANTHER" id="PTHR35147">
    <property type="entry name" value="CHEMORECEPTOR GLUTAMINE DEAMIDASE CHED-RELATED"/>
    <property type="match status" value="1"/>
</dbReference>
<keyword evidence="5" id="KW-1185">Reference proteome</keyword>
<dbReference type="CDD" id="cd16352">
    <property type="entry name" value="CheD"/>
    <property type="match status" value="1"/>
</dbReference>
<dbReference type="Proteomes" id="UP001556098">
    <property type="component" value="Unassembled WGS sequence"/>
</dbReference>
<dbReference type="InterPro" id="IPR005659">
    <property type="entry name" value="Chemorcpt_Glu_NH3ase_CheD"/>
</dbReference>
<organism evidence="4 5">
    <name type="scientific">Sulfitobacter sediminis</name>
    <dbReference type="NCBI Taxonomy" id="3234186"/>
    <lineage>
        <taxon>Bacteria</taxon>
        <taxon>Pseudomonadati</taxon>
        <taxon>Pseudomonadota</taxon>
        <taxon>Alphaproteobacteria</taxon>
        <taxon>Rhodobacterales</taxon>
        <taxon>Roseobacteraceae</taxon>
        <taxon>Sulfitobacter</taxon>
    </lineage>
</organism>
<dbReference type="PANTHER" id="PTHR35147:SF3">
    <property type="entry name" value="CHEMORECEPTOR GLUTAMINE DEAMIDASE CHED 1-RELATED"/>
    <property type="match status" value="1"/>
</dbReference>
<gene>
    <name evidence="3" type="primary">cheD</name>
    <name evidence="4" type="ORF">AB2B41_19920</name>
</gene>
<sequence>MKRIVITQGEHCTSADPDATISTLLGSCVACCLWDPVARVGGMNHMLLAVHPKGGIQSESLSGVNAMELLINDLLKLGAMRHRLMAKAFGGARMISGLSDIGPANCAFAKAYLEREGIECVSESLGGELARHVVFVPTTGVARVKVQRGAPEIAPVVPTPVGNGLELF</sequence>
<comment type="caution">
    <text evidence="4">The sequence shown here is derived from an EMBL/GenBank/DDBJ whole genome shotgun (WGS) entry which is preliminary data.</text>
</comment>
<evidence type="ECO:0000256" key="2">
    <source>
        <dbReference type="ARBA" id="ARBA00022801"/>
    </source>
</evidence>
<dbReference type="EMBL" id="JBFNXX010000024">
    <property type="protein sequence ID" value="MEW9921882.1"/>
    <property type="molecule type" value="Genomic_DNA"/>
</dbReference>
<proteinExistence type="inferred from homology"/>
<dbReference type="RefSeq" id="WP_367879582.1">
    <property type="nucleotide sequence ID" value="NZ_JBFNXX010000024.1"/>
</dbReference>
<dbReference type="InterPro" id="IPR038592">
    <property type="entry name" value="CheD-like_sf"/>
</dbReference>
<evidence type="ECO:0000256" key="3">
    <source>
        <dbReference type="HAMAP-Rule" id="MF_01440"/>
    </source>
</evidence>
<keyword evidence="1 3" id="KW-0145">Chemotaxis</keyword>
<evidence type="ECO:0000256" key="1">
    <source>
        <dbReference type="ARBA" id="ARBA00022500"/>
    </source>
</evidence>
<dbReference type="HAMAP" id="MF_01440">
    <property type="entry name" value="CheD"/>
    <property type="match status" value="1"/>
</dbReference>